<evidence type="ECO:0000313" key="4">
    <source>
        <dbReference type="EMBL" id="AVR57571.1"/>
    </source>
</evidence>
<sequence>MLFLIKIFSKNIKSIFRFLKLLKICIFLKFINLHVLQTQYKLKKLKKFTILKSPHVNKKSKEKFYFIKFEYFLILNVVFGKKCLYILKLLQIKLSADLQITIKITFLKNKKVIKNYKNQHLKLLDLLGENFFNCLNSSIGRAKD</sequence>
<dbReference type="AlphaFoldDB" id="A0A3G1PWG3"/>
<dbReference type="SUPFAM" id="SSF54999">
    <property type="entry name" value="Ribosomal protein S10"/>
    <property type="match status" value="1"/>
</dbReference>
<keyword evidence="4" id="KW-0496">Mitochondrion</keyword>
<organism evidence="4">
    <name type="scientific">Melosira undulata</name>
    <dbReference type="NCBI Taxonomy" id="2133757"/>
    <lineage>
        <taxon>Eukaryota</taxon>
        <taxon>Sar</taxon>
        <taxon>Stramenopiles</taxon>
        <taxon>Ochrophyta</taxon>
        <taxon>Bacillariophyta</taxon>
        <taxon>Coscinodiscophyceae</taxon>
        <taxon>Coscinodiscophycidae</taxon>
        <taxon>Melosirales</taxon>
        <taxon>Melosiraceae</taxon>
        <taxon>Melosira</taxon>
    </lineage>
</organism>
<dbReference type="Pfam" id="PF00338">
    <property type="entry name" value="Ribosomal_S10"/>
    <property type="match status" value="1"/>
</dbReference>
<keyword evidence="1 4" id="KW-0689">Ribosomal protein</keyword>
<dbReference type="GO" id="GO:0005840">
    <property type="term" value="C:ribosome"/>
    <property type="evidence" value="ECO:0007669"/>
    <property type="project" value="UniProtKB-KW"/>
</dbReference>
<reference evidence="4" key="1">
    <citation type="journal article" date="2018" name="Mitochondrial DNA A DNA Mapp Seq Anal">
        <title>Comparative analysis of the mitochondrial genomes of six newly sequenced diatoms reveals group II introns in the barcoding region of cox1.</title>
        <authorList>
            <person name="Pogoda C.S."/>
            <person name="Keepers K.G."/>
            <person name="Hamsher S.E."/>
            <person name="Stepanek J.G."/>
            <person name="Kane N.C."/>
            <person name="Kociolek J.P."/>
        </authorList>
    </citation>
    <scope>NUCLEOTIDE SEQUENCE</scope>
</reference>
<evidence type="ECO:0000259" key="3">
    <source>
        <dbReference type="Pfam" id="PF00338"/>
    </source>
</evidence>
<accession>A0A3G1PWG3</accession>
<name>A0A3G1PWG3_9STRA</name>
<dbReference type="InterPro" id="IPR027486">
    <property type="entry name" value="Ribosomal_uS10_dom"/>
</dbReference>
<protein>
    <submittedName>
        <fullName evidence="4">Ribosomal protein S10</fullName>
    </submittedName>
</protein>
<evidence type="ECO:0000256" key="1">
    <source>
        <dbReference type="ARBA" id="ARBA00022980"/>
    </source>
</evidence>
<dbReference type="GeneID" id="36937409"/>
<gene>
    <name evidence="4" type="primary">rps10</name>
</gene>
<proteinExistence type="predicted"/>
<dbReference type="GO" id="GO:1990904">
    <property type="term" value="C:ribonucleoprotein complex"/>
    <property type="evidence" value="ECO:0007669"/>
    <property type="project" value="UniProtKB-KW"/>
</dbReference>
<dbReference type="InterPro" id="IPR036838">
    <property type="entry name" value="Ribosomal_uS10_dom_sf"/>
</dbReference>
<evidence type="ECO:0000256" key="2">
    <source>
        <dbReference type="ARBA" id="ARBA00023274"/>
    </source>
</evidence>
<dbReference type="Gene3D" id="3.30.70.600">
    <property type="entry name" value="Ribosomal protein S10 domain"/>
    <property type="match status" value="1"/>
</dbReference>
<geneLocation type="mitochondrion" evidence="4"/>
<dbReference type="RefSeq" id="YP_009485507.1">
    <property type="nucleotide sequence ID" value="NC_037728.1"/>
</dbReference>
<feature type="domain" description="Small ribosomal subunit protein uS10" evidence="3">
    <location>
        <begin position="43"/>
        <end position="103"/>
    </location>
</feature>
<dbReference type="EMBL" id="MF997421">
    <property type="protein sequence ID" value="AVR57571.1"/>
    <property type="molecule type" value="Genomic_DNA"/>
</dbReference>
<keyword evidence="2" id="KW-0687">Ribonucleoprotein</keyword>